<keyword evidence="7" id="KW-1185">Reference proteome</keyword>
<keyword evidence="6" id="KW-0032">Aminotransferase</keyword>
<keyword evidence="1 4" id="KW-0663">Pyridoxal phosphate</keyword>
<dbReference type="GO" id="GO:0030170">
    <property type="term" value="F:pyridoxal phosphate binding"/>
    <property type="evidence" value="ECO:0007669"/>
    <property type="project" value="TreeGrafter"/>
</dbReference>
<evidence type="ECO:0000256" key="1">
    <source>
        <dbReference type="ARBA" id="ARBA00022898"/>
    </source>
</evidence>
<dbReference type="PANTHER" id="PTHR30244:SF36">
    <property type="entry name" value="3-OXO-GLUCOSE-6-PHOSPHATE:GLUTAMATE AMINOTRANSFERASE"/>
    <property type="match status" value="1"/>
</dbReference>
<dbReference type="Proteomes" id="UP000428328">
    <property type="component" value="Chromosome"/>
</dbReference>
<keyword evidence="6" id="KW-0808">Transferase</keyword>
<dbReference type="KEGG" id="psel:GM415_04190"/>
<feature type="modified residue" description="N6-(pyridoxal phosphate)lysine" evidence="4">
    <location>
        <position position="195"/>
    </location>
</feature>
<gene>
    <name evidence="6" type="ORF">GM415_04190</name>
</gene>
<evidence type="ECO:0000256" key="3">
    <source>
        <dbReference type="PIRSR" id="PIRSR000390-1"/>
    </source>
</evidence>
<evidence type="ECO:0000256" key="2">
    <source>
        <dbReference type="ARBA" id="ARBA00037999"/>
    </source>
</evidence>
<accession>A0A6I6JBA4</accession>
<sequence>MSNDTQPEIIPLVDLKAQYRNIKNEVDAAMLSTAERASFIKGPDHEPFAEEFASFCGGGHTALCGNGTDALYLALYETVGHGDGSEEIITTTHTFIATAEAIVRAGYKPVFVDIDPASYLLDVDQVEKAIGLKTKAIIPVHLYGRMAPMDRLMAVADKHGLTVIEDAAQAHGALYKGKGPGKWGAAACFSFFPGKNLGAYGDGGAVFSEDETLVERIRSFANHGRDTKYLHDRYGVNSRLDGMQASVLRAKLPHLAGWTRQRQNVAALYDELLSGVDGIVCPETDADTNHVYHLYVIRVNDAETRERVLEGLKSEGVMAGIHYPVPLHEQPAFAHMAHAPEDFPVAHAAAQRIISLPLYPEISEAQVRRVAETLKRLVAKVQA</sequence>
<dbReference type="Gene3D" id="3.90.1150.10">
    <property type="entry name" value="Aspartate Aminotransferase, domain 1"/>
    <property type="match status" value="1"/>
</dbReference>
<dbReference type="InterPro" id="IPR015421">
    <property type="entry name" value="PyrdxlP-dep_Trfase_major"/>
</dbReference>
<evidence type="ECO:0000313" key="7">
    <source>
        <dbReference type="Proteomes" id="UP000428328"/>
    </source>
</evidence>
<evidence type="ECO:0000313" key="6">
    <source>
        <dbReference type="EMBL" id="QGY39351.1"/>
    </source>
</evidence>
<reference evidence="6 7" key="1">
    <citation type="submission" date="2019-11" db="EMBL/GenBank/DDBJ databases">
        <authorList>
            <person name="Zheng R.K."/>
            <person name="Sun C.M."/>
        </authorList>
    </citation>
    <scope>NUCLEOTIDE SEQUENCE [LARGE SCALE GENOMIC DNA]</scope>
    <source>
        <strain evidence="6 7">SRB007</strain>
    </source>
</reference>
<dbReference type="GO" id="GO:0008483">
    <property type="term" value="F:transaminase activity"/>
    <property type="evidence" value="ECO:0007669"/>
    <property type="project" value="UniProtKB-KW"/>
</dbReference>
<dbReference type="GO" id="GO:0000271">
    <property type="term" value="P:polysaccharide biosynthetic process"/>
    <property type="evidence" value="ECO:0007669"/>
    <property type="project" value="TreeGrafter"/>
</dbReference>
<dbReference type="InterPro" id="IPR000653">
    <property type="entry name" value="DegT/StrS_aminotransferase"/>
</dbReference>
<comment type="similarity">
    <text evidence="2 5">Belongs to the DegT/DnrJ/EryC1 family.</text>
</comment>
<dbReference type="Pfam" id="PF01041">
    <property type="entry name" value="DegT_DnrJ_EryC1"/>
    <property type="match status" value="1"/>
</dbReference>
<dbReference type="PIRSF" id="PIRSF000390">
    <property type="entry name" value="PLP_StrS"/>
    <property type="match status" value="1"/>
</dbReference>
<dbReference type="Gene3D" id="3.40.640.10">
    <property type="entry name" value="Type I PLP-dependent aspartate aminotransferase-like (Major domain)"/>
    <property type="match status" value="1"/>
</dbReference>
<dbReference type="EMBL" id="CP046400">
    <property type="protein sequence ID" value="QGY39351.1"/>
    <property type="molecule type" value="Genomic_DNA"/>
</dbReference>
<evidence type="ECO:0000256" key="4">
    <source>
        <dbReference type="PIRSR" id="PIRSR000390-2"/>
    </source>
</evidence>
<dbReference type="AlphaFoldDB" id="A0A6I6JBA4"/>
<proteinExistence type="inferred from homology"/>
<organism evidence="6 7">
    <name type="scientific">Pseudodesulfovibrio cashew</name>
    <dbReference type="NCBI Taxonomy" id="2678688"/>
    <lineage>
        <taxon>Bacteria</taxon>
        <taxon>Pseudomonadati</taxon>
        <taxon>Thermodesulfobacteriota</taxon>
        <taxon>Desulfovibrionia</taxon>
        <taxon>Desulfovibrionales</taxon>
        <taxon>Desulfovibrionaceae</taxon>
    </lineage>
</organism>
<dbReference type="RefSeq" id="WP_158946577.1">
    <property type="nucleotide sequence ID" value="NZ_CP046400.1"/>
</dbReference>
<dbReference type="CDD" id="cd00616">
    <property type="entry name" value="AHBA_syn"/>
    <property type="match status" value="1"/>
</dbReference>
<dbReference type="InterPro" id="IPR015422">
    <property type="entry name" value="PyrdxlP-dep_Trfase_small"/>
</dbReference>
<dbReference type="SUPFAM" id="SSF53383">
    <property type="entry name" value="PLP-dependent transferases"/>
    <property type="match status" value="1"/>
</dbReference>
<feature type="active site" description="Proton acceptor" evidence="3">
    <location>
        <position position="195"/>
    </location>
</feature>
<dbReference type="InterPro" id="IPR015424">
    <property type="entry name" value="PyrdxlP-dep_Trfase"/>
</dbReference>
<dbReference type="PANTHER" id="PTHR30244">
    <property type="entry name" value="TRANSAMINASE"/>
    <property type="match status" value="1"/>
</dbReference>
<protein>
    <submittedName>
        <fullName evidence="6">Aminotransferase class I/II-fold pyridoxal phosphate-dependent enzyme</fullName>
    </submittedName>
</protein>
<name>A0A6I6JBA4_9BACT</name>
<evidence type="ECO:0000256" key="5">
    <source>
        <dbReference type="RuleBase" id="RU004508"/>
    </source>
</evidence>